<dbReference type="EMBL" id="JBHMCT010000020">
    <property type="protein sequence ID" value="MFB9558249.1"/>
    <property type="molecule type" value="Genomic_DNA"/>
</dbReference>
<feature type="domain" description="Leucine-binding protein" evidence="5">
    <location>
        <begin position="18"/>
        <end position="340"/>
    </location>
</feature>
<keyword evidence="4" id="KW-0029">Amino-acid transport</keyword>
<dbReference type="RefSeq" id="WP_345483729.1">
    <property type="nucleotide sequence ID" value="NZ_BAAAWU010000001.1"/>
</dbReference>
<dbReference type="InterPro" id="IPR028082">
    <property type="entry name" value="Peripla_BP_I"/>
</dbReference>
<dbReference type="SUPFAM" id="SSF53822">
    <property type="entry name" value="Periplasmic binding protein-like I"/>
    <property type="match status" value="1"/>
</dbReference>
<name>A0ABV5QXY6_9ACTN</name>
<evidence type="ECO:0000313" key="6">
    <source>
        <dbReference type="EMBL" id="MFB9558249.1"/>
    </source>
</evidence>
<proteinExistence type="inferred from homology"/>
<dbReference type="PANTHER" id="PTHR30483">
    <property type="entry name" value="LEUCINE-SPECIFIC-BINDING PROTEIN"/>
    <property type="match status" value="1"/>
</dbReference>
<evidence type="ECO:0000256" key="1">
    <source>
        <dbReference type="ARBA" id="ARBA00010062"/>
    </source>
</evidence>
<keyword evidence="7" id="KW-1185">Reference proteome</keyword>
<organism evidence="6 7">
    <name type="scientific">Streptomyces roseoviridis</name>
    <dbReference type="NCBI Taxonomy" id="67361"/>
    <lineage>
        <taxon>Bacteria</taxon>
        <taxon>Bacillati</taxon>
        <taxon>Actinomycetota</taxon>
        <taxon>Actinomycetes</taxon>
        <taxon>Kitasatosporales</taxon>
        <taxon>Streptomycetaceae</taxon>
        <taxon>Streptomyces</taxon>
    </lineage>
</organism>
<evidence type="ECO:0000256" key="2">
    <source>
        <dbReference type="ARBA" id="ARBA00022448"/>
    </source>
</evidence>
<dbReference type="PRINTS" id="PR00337">
    <property type="entry name" value="LEUILEVALBP"/>
</dbReference>
<dbReference type="PANTHER" id="PTHR30483:SF6">
    <property type="entry name" value="PERIPLASMIC BINDING PROTEIN OF ABC TRANSPORTER FOR NATURAL AMINO ACIDS"/>
    <property type="match status" value="1"/>
</dbReference>
<reference evidence="6 7" key="1">
    <citation type="submission" date="2024-09" db="EMBL/GenBank/DDBJ databases">
        <authorList>
            <person name="Sun Q."/>
            <person name="Mori K."/>
        </authorList>
    </citation>
    <scope>NUCLEOTIDE SEQUENCE [LARGE SCALE GENOMIC DNA]</scope>
    <source>
        <strain evidence="6 7">JCM 4414</strain>
    </source>
</reference>
<accession>A0ABV5QXY6</accession>
<dbReference type="Proteomes" id="UP001589716">
    <property type="component" value="Unassembled WGS sequence"/>
</dbReference>
<evidence type="ECO:0000313" key="7">
    <source>
        <dbReference type="Proteomes" id="UP001589716"/>
    </source>
</evidence>
<dbReference type="InterPro" id="IPR000709">
    <property type="entry name" value="Leu_Ile_Val-bd"/>
</dbReference>
<protein>
    <submittedName>
        <fullName evidence="6">ABC transporter substrate-binding protein</fullName>
    </submittedName>
</protein>
<evidence type="ECO:0000256" key="4">
    <source>
        <dbReference type="ARBA" id="ARBA00022970"/>
    </source>
</evidence>
<evidence type="ECO:0000259" key="5">
    <source>
        <dbReference type="Pfam" id="PF13458"/>
    </source>
</evidence>
<dbReference type="Gene3D" id="3.40.50.2300">
    <property type="match status" value="2"/>
</dbReference>
<comment type="caution">
    <text evidence="6">The sequence shown here is derived from an EMBL/GenBank/DDBJ whole genome shotgun (WGS) entry which is preliminary data.</text>
</comment>
<dbReference type="InterPro" id="IPR028081">
    <property type="entry name" value="Leu-bd"/>
</dbReference>
<dbReference type="InterPro" id="IPR051010">
    <property type="entry name" value="BCAA_transport"/>
</dbReference>
<gene>
    <name evidence="6" type="ORF">ACFFTP_29195</name>
</gene>
<comment type="similarity">
    <text evidence="1">Belongs to the leucine-binding protein family.</text>
</comment>
<keyword evidence="3" id="KW-0732">Signal</keyword>
<dbReference type="Pfam" id="PF13458">
    <property type="entry name" value="Peripla_BP_6"/>
    <property type="match status" value="1"/>
</dbReference>
<evidence type="ECO:0000256" key="3">
    <source>
        <dbReference type="ARBA" id="ARBA00022729"/>
    </source>
</evidence>
<sequence length="372" mass="39357">MNTPTSPSGTERTARPVLRVGALVPLARPGWTEAGRHLLAGLTLAVHDVNEAGGIDGRPLELVVRDTAADPRRAVAAVDELAELGVAALAGEYHSVVARAAAGRADVLGLPFLCSSAVLDALTEEPTRWVARLAPPQSRGWRAYADFLLGAGHRRIAVATQPSVYWASGARILREHLAPRGGSVADLDMAALDPDGMCGALAEDGATALLLLLGHPDPAVPVVEAVRRDRRLAGLTVGAPAGQPEFAEWARLLGGDGTAIPFLRYLPDRLTPLGERVERALRQRLGTAPSFVAFEGYDTITVLADVLRLAGGGADRARTAASWPRVDVAGTRGRIRFSRTPGISVWQWDGAPVQVVDRDPSAGDRFRILHTG</sequence>
<keyword evidence="2" id="KW-0813">Transport</keyword>